<evidence type="ECO:0000313" key="1">
    <source>
        <dbReference type="EMBL" id="KAJ8118923.1"/>
    </source>
</evidence>
<comment type="caution">
    <text evidence="1">The sequence shown here is derived from an EMBL/GenBank/DDBJ whole genome shotgun (WGS) entry which is preliminary data.</text>
</comment>
<organism evidence="1 2">
    <name type="scientific">Boeremia exigua</name>
    <dbReference type="NCBI Taxonomy" id="749465"/>
    <lineage>
        <taxon>Eukaryota</taxon>
        <taxon>Fungi</taxon>
        <taxon>Dikarya</taxon>
        <taxon>Ascomycota</taxon>
        <taxon>Pezizomycotina</taxon>
        <taxon>Dothideomycetes</taxon>
        <taxon>Pleosporomycetidae</taxon>
        <taxon>Pleosporales</taxon>
        <taxon>Pleosporineae</taxon>
        <taxon>Didymellaceae</taxon>
        <taxon>Boeremia</taxon>
    </lineage>
</organism>
<dbReference type="Proteomes" id="UP001153331">
    <property type="component" value="Unassembled WGS sequence"/>
</dbReference>
<name>A0ACC2IUP7_9PLEO</name>
<protein>
    <submittedName>
        <fullName evidence="1">Uncharacterized protein</fullName>
    </submittedName>
</protein>
<dbReference type="EMBL" id="JAPHNI010000006">
    <property type="protein sequence ID" value="KAJ8118923.1"/>
    <property type="molecule type" value="Genomic_DNA"/>
</dbReference>
<accession>A0ACC2IUP7</accession>
<sequence>MPSPTLHKLARRLALALIIGLQAAHFVLQMLDLWGPPRKANPKLTTGAKLNEFGFCCITFSNFVEYDLDARIGRHVIRGSGVDAVLVYIVVWSTAIVFNDALGNAAGLMSLSQLMVVDVLMWCWMLGKGVAWVKRQQDEVVGGEKVSGGVQEKMEV</sequence>
<gene>
    <name evidence="1" type="ORF">OPT61_g203</name>
</gene>
<evidence type="ECO:0000313" key="2">
    <source>
        <dbReference type="Proteomes" id="UP001153331"/>
    </source>
</evidence>
<proteinExistence type="predicted"/>
<reference evidence="1" key="1">
    <citation type="submission" date="2022-11" db="EMBL/GenBank/DDBJ databases">
        <title>Genome Sequence of Boeremia exigua.</title>
        <authorList>
            <person name="Buettner E."/>
        </authorList>
    </citation>
    <scope>NUCLEOTIDE SEQUENCE</scope>
    <source>
        <strain evidence="1">CU02</strain>
    </source>
</reference>
<keyword evidence="2" id="KW-1185">Reference proteome</keyword>